<dbReference type="InterPro" id="IPR032704">
    <property type="entry name" value="Cms1"/>
</dbReference>
<dbReference type="EMBL" id="CP034457">
    <property type="protein sequence ID" value="QBM86875.1"/>
    <property type="molecule type" value="Genomic_DNA"/>
</dbReference>
<keyword evidence="3" id="KW-1185">Reference proteome</keyword>
<dbReference type="Proteomes" id="UP000292447">
    <property type="component" value="Chromosome II"/>
</dbReference>
<dbReference type="GO" id="GO:0030686">
    <property type="term" value="C:90S preribosome"/>
    <property type="evidence" value="ECO:0007669"/>
    <property type="project" value="TreeGrafter"/>
</dbReference>
<sequence length="321" mass="36331">MDLIPGVRIISIPRWGASVSRQVLKFFIEYAKDYPTCNQMSVDDLDDGLSYQVDFSNDEVSLSDSDKGSKQLSEIEAEPSVENSKKRSKSGSNLQEKKKVKMQMDIEKKKNLSREPSVDVIADFINDSLRRKNPDLSALEMAELYFKKTDFRSTAEFIEQRNLDNLPKFILSRFDNMLPSKTPGKKNKKKGKKVDVESSQSSDVGDRKFIAIISMSAIRACDVHRSLRDIPGSSLKLINKNKIDVDLKLVGSTWARVLCCTPGRLQKILNNEELALKPEEIKIVIADTSYLDQKMQNIFNISETTPTLKQLTSSGSKIYLY</sequence>
<dbReference type="GO" id="GO:0005634">
    <property type="term" value="C:nucleus"/>
    <property type="evidence" value="ECO:0007669"/>
    <property type="project" value="TreeGrafter"/>
</dbReference>
<dbReference type="AlphaFoldDB" id="A0A4P6XK57"/>
<proteinExistence type="predicted"/>
<evidence type="ECO:0000256" key="1">
    <source>
        <dbReference type="SAM" id="MobiDB-lite"/>
    </source>
</evidence>
<organism evidence="2 3">
    <name type="scientific">Metschnikowia aff. pulcherrima</name>
    <dbReference type="NCBI Taxonomy" id="2163413"/>
    <lineage>
        <taxon>Eukaryota</taxon>
        <taxon>Fungi</taxon>
        <taxon>Dikarya</taxon>
        <taxon>Ascomycota</taxon>
        <taxon>Saccharomycotina</taxon>
        <taxon>Pichiomycetes</taxon>
        <taxon>Metschnikowiaceae</taxon>
        <taxon>Metschnikowia</taxon>
    </lineage>
</organism>
<feature type="compositionally biased region" description="Basic residues" evidence="1">
    <location>
        <begin position="183"/>
        <end position="192"/>
    </location>
</feature>
<accession>A0A4P6XK57</accession>
<dbReference type="STRING" id="2163413.A0A4P6XK57"/>
<evidence type="ECO:0000313" key="3">
    <source>
        <dbReference type="Proteomes" id="UP000292447"/>
    </source>
</evidence>
<evidence type="ECO:0000313" key="2">
    <source>
        <dbReference type="EMBL" id="QBM86875.1"/>
    </source>
</evidence>
<dbReference type="PANTHER" id="PTHR24030">
    <property type="entry name" value="PROTEIN CMSS1"/>
    <property type="match status" value="1"/>
</dbReference>
<reference evidence="3" key="1">
    <citation type="submission" date="2019-03" db="EMBL/GenBank/DDBJ databases">
        <title>Snf2 controls pulcherriminic acid biosynthesis and connects pigmentation and antifungal activity of the yeast Metschnikowia pulcherrima.</title>
        <authorList>
            <person name="Gore-Lloyd D."/>
            <person name="Sumann I."/>
            <person name="Brachmann A.O."/>
            <person name="Schneeberger K."/>
            <person name="Ortiz-Merino R.A."/>
            <person name="Moreno-Beltran M."/>
            <person name="Schlaefli M."/>
            <person name="Kirner P."/>
            <person name="Santos Kron A."/>
            <person name="Wolfe K.H."/>
            <person name="Piel J."/>
            <person name="Ahrens C.H."/>
            <person name="Henk D."/>
            <person name="Freimoser F.M."/>
        </authorList>
    </citation>
    <scope>NUCLEOTIDE SEQUENCE [LARGE SCALE GENOMIC DNA]</scope>
    <source>
        <strain evidence="3">APC 1.2</strain>
    </source>
</reference>
<dbReference type="PANTHER" id="PTHR24030:SF0">
    <property type="entry name" value="PROTEIN CMSS1"/>
    <property type="match status" value="1"/>
</dbReference>
<feature type="region of interest" description="Disordered" evidence="1">
    <location>
        <begin position="60"/>
        <end position="103"/>
    </location>
</feature>
<name>A0A4P6XK57_9ASCO</name>
<gene>
    <name evidence="2" type="primary">MPUL0B00660</name>
    <name evidence="2" type="ORF">METSCH_B00660</name>
</gene>
<dbReference type="Pfam" id="PF14617">
    <property type="entry name" value="CMS1"/>
    <property type="match status" value="1"/>
</dbReference>
<feature type="region of interest" description="Disordered" evidence="1">
    <location>
        <begin position="180"/>
        <end position="199"/>
    </location>
</feature>
<protein>
    <submittedName>
        <fullName evidence="2">Protein CMS1</fullName>
    </submittedName>
</protein>